<sequence length="384" mass="43459">MTIEYRYSILSLTGKPDAGMALDLPSTRAAWRKVCEDQKLEKFPSGSKFHKEAFYKLRILSSRKDRENIFLENREILLLNLEEKWEREFEQHLLMKALRKATTGDAKRWTDSWTTERSIVARNFGPCLEMLCQIATRPVGQFSDKSRPTIDKITTPGKASGSRACRNNKGLQPDTPTRFAPQKGSIWNKSRKSTPDSPPSLSGNELGENSSDESEESSENDDMAENSLLGDDSLVDPEMDKVRTKSKEKAFQQGDEQTVNACLVSLLQVVSNILGHRNRVHLDRKRMIMKSIKNKELYTARVDGLITSEGNAPSVQAFMEVKRSLRLLDIGIRMQEGSQMAAFIQMLSADQLRQAQEDHAQELASRSKSKYAFQNPSHQVVKSD</sequence>
<evidence type="ECO:0000256" key="1">
    <source>
        <dbReference type="SAM" id="MobiDB-lite"/>
    </source>
</evidence>
<reference evidence="2" key="1">
    <citation type="submission" date="2022-11" db="EMBL/GenBank/DDBJ databases">
        <title>Chromosomal genome sequence assembly and mating type (MAT) locus characterization of the leprose asexual lichenized fungus Lepraria neglecta (Nyl.) Erichsen.</title>
        <authorList>
            <person name="Allen J.L."/>
            <person name="Pfeffer B."/>
        </authorList>
    </citation>
    <scope>NUCLEOTIDE SEQUENCE</scope>
    <source>
        <strain evidence="2">Allen 5258</strain>
    </source>
</reference>
<feature type="compositionally biased region" description="Basic and acidic residues" evidence="1">
    <location>
        <begin position="238"/>
        <end position="250"/>
    </location>
</feature>
<accession>A0AAD9ZCI7</accession>
<protein>
    <submittedName>
        <fullName evidence="2">Uncharacterized protein</fullName>
    </submittedName>
</protein>
<feature type="region of interest" description="Disordered" evidence="1">
    <location>
        <begin position="143"/>
        <end position="250"/>
    </location>
</feature>
<organism evidence="2 3">
    <name type="scientific">Lepraria neglecta</name>
    <dbReference type="NCBI Taxonomy" id="209136"/>
    <lineage>
        <taxon>Eukaryota</taxon>
        <taxon>Fungi</taxon>
        <taxon>Dikarya</taxon>
        <taxon>Ascomycota</taxon>
        <taxon>Pezizomycotina</taxon>
        <taxon>Lecanoromycetes</taxon>
        <taxon>OSLEUM clade</taxon>
        <taxon>Lecanoromycetidae</taxon>
        <taxon>Lecanorales</taxon>
        <taxon>Lecanorineae</taxon>
        <taxon>Stereocaulaceae</taxon>
        <taxon>Lepraria</taxon>
    </lineage>
</organism>
<name>A0AAD9ZCI7_9LECA</name>
<comment type="caution">
    <text evidence="2">The sequence shown here is derived from an EMBL/GenBank/DDBJ whole genome shotgun (WGS) entry which is preliminary data.</text>
</comment>
<gene>
    <name evidence="2" type="ORF">OEA41_007159</name>
</gene>
<evidence type="ECO:0000313" key="3">
    <source>
        <dbReference type="Proteomes" id="UP001276659"/>
    </source>
</evidence>
<keyword evidence="3" id="KW-1185">Reference proteome</keyword>
<feature type="compositionally biased region" description="Acidic residues" evidence="1">
    <location>
        <begin position="210"/>
        <end position="224"/>
    </location>
</feature>
<evidence type="ECO:0000313" key="2">
    <source>
        <dbReference type="EMBL" id="KAK3173827.1"/>
    </source>
</evidence>
<dbReference type="EMBL" id="JASNWA010000007">
    <property type="protein sequence ID" value="KAK3173827.1"/>
    <property type="molecule type" value="Genomic_DNA"/>
</dbReference>
<dbReference type="AlphaFoldDB" id="A0AAD9ZCI7"/>
<dbReference type="Proteomes" id="UP001276659">
    <property type="component" value="Unassembled WGS sequence"/>
</dbReference>
<proteinExistence type="predicted"/>